<keyword evidence="12" id="KW-0614">Plasmid</keyword>
<dbReference type="Pfam" id="PF06472">
    <property type="entry name" value="ABC_membrane_2"/>
    <property type="match status" value="1"/>
</dbReference>
<dbReference type="InterPro" id="IPR036640">
    <property type="entry name" value="ABC1_TM_sf"/>
</dbReference>
<dbReference type="PANTHER" id="PTHR11384">
    <property type="entry name" value="ATP-BINDING CASSETTE, SUB-FAMILY D MEMBER"/>
    <property type="match status" value="1"/>
</dbReference>
<protein>
    <recommendedName>
        <fullName evidence="13">Glycosyl transferase family 1</fullName>
    </recommendedName>
</protein>
<accession>A0A1B2EW16</accession>
<evidence type="ECO:0008006" key="13">
    <source>
        <dbReference type="Google" id="ProtNLM"/>
    </source>
</evidence>
<dbReference type="KEGG" id="moc:BB934_38600"/>
<reference evidence="12" key="1">
    <citation type="submission" date="2016-07" db="EMBL/GenBank/DDBJ databases">
        <title>Microvirga ossetica sp. nov. a new species of rhizobia isolated from root nodules of the legume species Vicia alpestris Steven originated from North Ossetia region in the Caucasus.</title>
        <authorList>
            <person name="Safronova V.I."/>
            <person name="Kuznetsova I.G."/>
            <person name="Sazanova A.L."/>
            <person name="Belimov A."/>
            <person name="Andronov E."/>
            <person name="Osledkin Y.S."/>
            <person name="Onishchuk O.P."/>
            <person name="Kurchak O.N."/>
            <person name="Shaposhnikov A.I."/>
            <person name="Willems A."/>
            <person name="Tikhonovich I.A."/>
        </authorList>
    </citation>
    <scope>NUCLEOTIDE SEQUENCE [LARGE SCALE GENOMIC DNA]</scope>
    <source>
        <strain evidence="12">V5/3M</strain>
        <plasmid evidence="12">unnamed2</plasmid>
    </source>
</reference>
<keyword evidence="5" id="KW-0547">Nucleotide-binding</keyword>
<dbReference type="EMBL" id="CP016619">
    <property type="protein sequence ID" value="ANY84161.1"/>
    <property type="molecule type" value="Genomic_DNA"/>
</dbReference>
<evidence type="ECO:0000256" key="9">
    <source>
        <dbReference type="SAM" id="Phobius"/>
    </source>
</evidence>
<dbReference type="SUPFAM" id="SSF90123">
    <property type="entry name" value="ABC transporter transmembrane region"/>
    <property type="match status" value="1"/>
</dbReference>
<dbReference type="SUPFAM" id="SSF52540">
    <property type="entry name" value="P-loop containing nucleoside triphosphate hydrolases"/>
    <property type="match status" value="1"/>
</dbReference>
<dbReference type="SMART" id="SM00382">
    <property type="entry name" value="AAA"/>
    <property type="match status" value="1"/>
</dbReference>
<geneLocation type="plasmid" evidence="12">
    <name>unnamed2</name>
</geneLocation>
<keyword evidence="8 9" id="KW-0472">Membrane</keyword>
<feature type="transmembrane region" description="Helical" evidence="9">
    <location>
        <begin position="274"/>
        <end position="294"/>
    </location>
</feature>
<organism evidence="12">
    <name type="scientific">Microvirga ossetica</name>
    <dbReference type="NCBI Taxonomy" id="1882682"/>
    <lineage>
        <taxon>Bacteria</taxon>
        <taxon>Pseudomonadati</taxon>
        <taxon>Pseudomonadota</taxon>
        <taxon>Alphaproteobacteria</taxon>
        <taxon>Hyphomicrobiales</taxon>
        <taxon>Methylobacteriaceae</taxon>
        <taxon>Microvirga</taxon>
    </lineage>
</organism>
<dbReference type="GO" id="GO:0140359">
    <property type="term" value="F:ABC-type transporter activity"/>
    <property type="evidence" value="ECO:0007669"/>
    <property type="project" value="InterPro"/>
</dbReference>
<dbReference type="InterPro" id="IPR003439">
    <property type="entry name" value="ABC_transporter-like_ATP-bd"/>
</dbReference>
<evidence type="ECO:0000259" key="11">
    <source>
        <dbReference type="PROSITE" id="PS50929"/>
    </source>
</evidence>
<feature type="domain" description="ABC transmembrane type-1" evidence="11">
    <location>
        <begin position="119"/>
        <end position="418"/>
    </location>
</feature>
<comment type="subcellular location">
    <subcellularLocation>
        <location evidence="1">Cell membrane</location>
        <topology evidence="1">Multi-pass membrane protein</topology>
    </subcellularLocation>
</comment>
<feature type="transmembrane region" description="Helical" evidence="9">
    <location>
        <begin position="359"/>
        <end position="383"/>
    </location>
</feature>
<feature type="transmembrane region" description="Helical" evidence="9">
    <location>
        <begin position="114"/>
        <end position="133"/>
    </location>
</feature>
<evidence type="ECO:0000259" key="10">
    <source>
        <dbReference type="PROSITE" id="PS50893"/>
    </source>
</evidence>
<evidence type="ECO:0000256" key="4">
    <source>
        <dbReference type="ARBA" id="ARBA00022692"/>
    </source>
</evidence>
<keyword evidence="3" id="KW-0813">Transport</keyword>
<dbReference type="PROSITE" id="PS00211">
    <property type="entry name" value="ABC_TRANSPORTER_1"/>
    <property type="match status" value="1"/>
</dbReference>
<keyword evidence="4 9" id="KW-0812">Transmembrane</keyword>
<evidence type="ECO:0000313" key="12">
    <source>
        <dbReference type="EMBL" id="ANY84161.1"/>
    </source>
</evidence>
<dbReference type="AlphaFoldDB" id="A0A1B2EW16"/>
<feature type="transmembrane region" description="Helical" evidence="9">
    <location>
        <begin position="153"/>
        <end position="178"/>
    </location>
</feature>
<comment type="similarity">
    <text evidence="2">Belongs to the ABC transporter superfamily.</text>
</comment>
<dbReference type="PROSITE" id="PS50929">
    <property type="entry name" value="ABC_TM1F"/>
    <property type="match status" value="1"/>
</dbReference>
<dbReference type="GO" id="GO:0005886">
    <property type="term" value="C:plasma membrane"/>
    <property type="evidence" value="ECO:0007669"/>
    <property type="project" value="UniProtKB-SubCell"/>
</dbReference>
<dbReference type="GO" id="GO:0016887">
    <property type="term" value="F:ATP hydrolysis activity"/>
    <property type="evidence" value="ECO:0007669"/>
    <property type="project" value="InterPro"/>
</dbReference>
<feature type="domain" description="ABC transporter" evidence="10">
    <location>
        <begin position="456"/>
        <end position="679"/>
    </location>
</feature>
<evidence type="ECO:0000256" key="2">
    <source>
        <dbReference type="ARBA" id="ARBA00005417"/>
    </source>
</evidence>
<dbReference type="InterPro" id="IPR050835">
    <property type="entry name" value="ABC_transporter_sub-D"/>
</dbReference>
<dbReference type="GO" id="GO:0005524">
    <property type="term" value="F:ATP binding"/>
    <property type="evidence" value="ECO:0007669"/>
    <property type="project" value="UniProtKB-KW"/>
</dbReference>
<evidence type="ECO:0000256" key="3">
    <source>
        <dbReference type="ARBA" id="ARBA00022448"/>
    </source>
</evidence>
<evidence type="ECO:0000256" key="8">
    <source>
        <dbReference type="ARBA" id="ARBA00023136"/>
    </source>
</evidence>
<keyword evidence="7 9" id="KW-1133">Transmembrane helix</keyword>
<proteinExistence type="inferred from homology"/>
<dbReference type="InterPro" id="IPR011527">
    <property type="entry name" value="ABC1_TM_dom"/>
</dbReference>
<dbReference type="InterPro" id="IPR017871">
    <property type="entry name" value="ABC_transporter-like_CS"/>
</dbReference>
<evidence type="ECO:0000256" key="6">
    <source>
        <dbReference type="ARBA" id="ARBA00022840"/>
    </source>
</evidence>
<feature type="transmembrane region" description="Helical" evidence="9">
    <location>
        <begin position="235"/>
        <end position="254"/>
    </location>
</feature>
<dbReference type="PANTHER" id="PTHR11384:SF59">
    <property type="entry name" value="LYSOSOMAL COBALAMIN TRANSPORTER ABCD4"/>
    <property type="match status" value="1"/>
</dbReference>
<name>A0A1B2EW16_9HYPH</name>
<dbReference type="Gene3D" id="3.40.50.300">
    <property type="entry name" value="P-loop containing nucleotide triphosphate hydrolases"/>
    <property type="match status" value="1"/>
</dbReference>
<evidence type="ECO:0000256" key="1">
    <source>
        <dbReference type="ARBA" id="ARBA00004651"/>
    </source>
</evidence>
<keyword evidence="6" id="KW-0067">ATP-binding</keyword>
<evidence type="ECO:0000256" key="5">
    <source>
        <dbReference type="ARBA" id="ARBA00022741"/>
    </source>
</evidence>
<dbReference type="PROSITE" id="PS50893">
    <property type="entry name" value="ABC_TRANSPORTER_2"/>
    <property type="match status" value="1"/>
</dbReference>
<dbReference type="CDD" id="cd03223">
    <property type="entry name" value="ABCD_peroxisomal_ALDP"/>
    <property type="match status" value="1"/>
</dbReference>
<dbReference type="InterPro" id="IPR027417">
    <property type="entry name" value="P-loop_NTPase"/>
</dbReference>
<dbReference type="InterPro" id="IPR003593">
    <property type="entry name" value="AAA+_ATPase"/>
</dbReference>
<sequence>MWPHAIVAHSQAPAISGLRKRASDWGAGDKLCHDRCMHEPKSLSGRHSPLPAAATGVEQEANLSPPIETVEAVEQATQHVLNAEADGPPRGEGVAEDLYRIFRDMLQGRTGWPVVRLVFAIVVVLIGNMFGQVRLNEWNGAFFDAVEKRNSVAFLNQLLVFLIIIAALLALVVAQTWLQQRLKIRLRERLTHTLFDSWLQPARAYQLGHVGPSGSQADQRLQEDCRLFSEFTTELGVGMLQALLLLVSFLGVLWTLSSYASFEFEGREIVIPGYMVWVAVAYAGIGSGLTWLVGRPLIRLNTERYAREADLRFAIVRVSESAESISLYSGEPDERRNLNSFLDAVLLSTRRLSGALARLTWITSGYGWLAIVVPILAAAPGYFSGRLSFGEMMMVVGAFNQVQAALRYFVDNYPKIADWRSAVLRLAGFRQAALDLDRIAMGTRRIEICNHPDGWLSFEHLSIALNDGSILIEEATAEVRTGERVLIIGVSGSGKSTLFRAIAGLWPWGSGVIRTPSASDMMFLPQRPYLPLGSLRSAICYPAGPDAFDDATVKAALHRVGLHEFAGLLDRAERWDRSLSLGQQQRVAFARVLLHKPKWVFMDEATSALDDDNQASMLAIFTQELARASVLSIGHRPGLDQFHARTLHIRKTDEGAILLALPVPARSRSWLRWLPRRRAR</sequence>
<evidence type="ECO:0000256" key="7">
    <source>
        <dbReference type="ARBA" id="ARBA00022989"/>
    </source>
</evidence>
<dbReference type="Pfam" id="PF00005">
    <property type="entry name" value="ABC_tran"/>
    <property type="match status" value="1"/>
</dbReference>
<dbReference type="Gene3D" id="1.20.1560.10">
    <property type="entry name" value="ABC transporter type 1, transmembrane domain"/>
    <property type="match status" value="1"/>
</dbReference>
<gene>
    <name evidence="12" type="ORF">BB934_38600</name>
</gene>